<dbReference type="InterPro" id="IPR000683">
    <property type="entry name" value="Gfo/Idh/MocA-like_OxRdtase_N"/>
</dbReference>
<name>A0A7C4KGX6_9CHLR</name>
<feature type="domain" description="Gfo/Idh/MocA-like oxidoreductase N-terminal" evidence="1">
    <location>
        <begin position="5"/>
        <end position="129"/>
    </location>
</feature>
<dbReference type="Gene3D" id="3.30.360.10">
    <property type="entry name" value="Dihydrodipicolinate Reductase, domain 2"/>
    <property type="match status" value="1"/>
</dbReference>
<dbReference type="PANTHER" id="PTHR43377:SF8">
    <property type="entry name" value="BLR3664 PROTEIN"/>
    <property type="match status" value="1"/>
</dbReference>
<accession>A0A7C4KGX6</accession>
<sequence>MNRTRVAIIGAGGMARHHLRQMLKQTDTTEIVALCEPSEEQACLSRAIFEENGQNPPPNQPNLEQLLATYRPDTAFIITPHAYHYEQAKACLESGVDVLLEKPMIMNADEARRLIEVRNRTGRLLVVAFPGSLSPQIRRAHDLLHNGTVGELLSISATVWQNWGPGTVGTWRQEPAISGGGFLFDTGAHMLNTVVDLAGEEFTEVCAFLDNHGRPVETLGVVIGRLKSGGLVSLHGCGEAIPSCNSAIYVFTRQAILRTGIWGEFLEIQKAGKQIFQKIPVPASLGVWEQFLAVRNGAMANPCPPEVGLRMAFLYDAIKESAAQGGKPVRCGTVEPLSI</sequence>
<dbReference type="InterPro" id="IPR036291">
    <property type="entry name" value="NAD(P)-bd_dom_sf"/>
</dbReference>
<dbReference type="EMBL" id="DSYK01000243">
    <property type="protein sequence ID" value="HGS21156.1"/>
    <property type="molecule type" value="Genomic_DNA"/>
</dbReference>
<evidence type="ECO:0000259" key="1">
    <source>
        <dbReference type="Pfam" id="PF01408"/>
    </source>
</evidence>
<dbReference type="AlphaFoldDB" id="A0A7C4KGX6"/>
<dbReference type="Pfam" id="PF22725">
    <property type="entry name" value="GFO_IDH_MocA_C3"/>
    <property type="match status" value="1"/>
</dbReference>
<gene>
    <name evidence="3" type="ORF">ENT37_04725</name>
</gene>
<dbReference type="Pfam" id="PF01408">
    <property type="entry name" value="GFO_IDH_MocA"/>
    <property type="match status" value="1"/>
</dbReference>
<dbReference type="SUPFAM" id="SSF55347">
    <property type="entry name" value="Glyceraldehyde-3-phosphate dehydrogenase-like, C-terminal domain"/>
    <property type="match status" value="1"/>
</dbReference>
<evidence type="ECO:0000259" key="2">
    <source>
        <dbReference type="Pfam" id="PF22725"/>
    </source>
</evidence>
<reference evidence="3" key="1">
    <citation type="journal article" date="2020" name="mSystems">
        <title>Genome- and Community-Level Interaction Insights into Carbon Utilization and Element Cycling Functions of Hydrothermarchaeota in Hydrothermal Sediment.</title>
        <authorList>
            <person name="Zhou Z."/>
            <person name="Liu Y."/>
            <person name="Xu W."/>
            <person name="Pan J."/>
            <person name="Luo Z.H."/>
            <person name="Li M."/>
        </authorList>
    </citation>
    <scope>NUCLEOTIDE SEQUENCE [LARGE SCALE GENOMIC DNA]</scope>
    <source>
        <strain evidence="3">SpSt-573</strain>
    </source>
</reference>
<protein>
    <submittedName>
        <fullName evidence="3">Gfo/Idh/MocA family oxidoreductase</fullName>
    </submittedName>
</protein>
<dbReference type="Gene3D" id="3.40.50.720">
    <property type="entry name" value="NAD(P)-binding Rossmann-like Domain"/>
    <property type="match status" value="1"/>
</dbReference>
<dbReference type="InterPro" id="IPR051450">
    <property type="entry name" value="Gfo/Idh/MocA_Oxidoreductases"/>
</dbReference>
<dbReference type="SUPFAM" id="SSF51735">
    <property type="entry name" value="NAD(P)-binding Rossmann-fold domains"/>
    <property type="match status" value="1"/>
</dbReference>
<evidence type="ECO:0000313" key="3">
    <source>
        <dbReference type="EMBL" id="HGS21156.1"/>
    </source>
</evidence>
<dbReference type="PANTHER" id="PTHR43377">
    <property type="entry name" value="BILIVERDIN REDUCTASE A"/>
    <property type="match status" value="1"/>
</dbReference>
<dbReference type="GO" id="GO:0000166">
    <property type="term" value="F:nucleotide binding"/>
    <property type="evidence" value="ECO:0007669"/>
    <property type="project" value="InterPro"/>
</dbReference>
<organism evidence="3">
    <name type="scientific">Anaerolinea thermolimosa</name>
    <dbReference type="NCBI Taxonomy" id="229919"/>
    <lineage>
        <taxon>Bacteria</taxon>
        <taxon>Bacillati</taxon>
        <taxon>Chloroflexota</taxon>
        <taxon>Anaerolineae</taxon>
        <taxon>Anaerolineales</taxon>
        <taxon>Anaerolineaceae</taxon>
        <taxon>Anaerolinea</taxon>
    </lineage>
</organism>
<feature type="domain" description="GFO/IDH/MocA-like oxidoreductase" evidence="2">
    <location>
        <begin position="137"/>
        <end position="240"/>
    </location>
</feature>
<proteinExistence type="predicted"/>
<dbReference type="InterPro" id="IPR055170">
    <property type="entry name" value="GFO_IDH_MocA-like_dom"/>
</dbReference>
<comment type="caution">
    <text evidence="3">The sequence shown here is derived from an EMBL/GenBank/DDBJ whole genome shotgun (WGS) entry which is preliminary data.</text>
</comment>